<organism evidence="3 4">
    <name type="scientific">Bremia lactucae</name>
    <name type="common">Lettuce downy mildew</name>
    <dbReference type="NCBI Taxonomy" id="4779"/>
    <lineage>
        <taxon>Eukaryota</taxon>
        <taxon>Sar</taxon>
        <taxon>Stramenopiles</taxon>
        <taxon>Oomycota</taxon>
        <taxon>Peronosporomycetes</taxon>
        <taxon>Peronosporales</taxon>
        <taxon>Peronosporaceae</taxon>
        <taxon>Bremia</taxon>
    </lineage>
</organism>
<dbReference type="CDD" id="cd18086">
    <property type="entry name" value="HsC9orf114-like"/>
    <property type="match status" value="1"/>
</dbReference>
<reference evidence="3 4" key="1">
    <citation type="journal article" date="2021" name="Genome Biol.">
        <title>AFLAP: assembly-free linkage analysis pipeline using k-mers from genome sequencing data.</title>
        <authorList>
            <person name="Fletcher K."/>
            <person name="Zhang L."/>
            <person name="Gil J."/>
            <person name="Han R."/>
            <person name="Cavanaugh K."/>
            <person name="Michelmore R."/>
        </authorList>
    </citation>
    <scope>NUCLEOTIDE SEQUENCE [LARGE SCALE GENOMIC DNA]</scope>
    <source>
        <strain evidence="3 4">SF5</strain>
    </source>
</reference>
<feature type="compositionally biased region" description="Basic residues" evidence="2">
    <location>
        <begin position="66"/>
        <end position="75"/>
    </location>
</feature>
<proteinExistence type="inferred from homology"/>
<dbReference type="KEGG" id="blac:94344801"/>
<name>A0A976II28_BRELC</name>
<feature type="compositionally biased region" description="Acidic residues" evidence="2">
    <location>
        <begin position="1"/>
        <end position="10"/>
    </location>
</feature>
<comment type="caution">
    <text evidence="3">The sequence shown here is derived from an EMBL/GenBank/DDBJ whole genome shotgun (WGS) entry which is preliminary data.</text>
</comment>
<evidence type="ECO:0000313" key="4">
    <source>
        <dbReference type="Proteomes" id="UP000294530"/>
    </source>
</evidence>
<evidence type="ECO:0000256" key="1">
    <source>
        <dbReference type="ARBA" id="ARBA00009841"/>
    </source>
</evidence>
<feature type="compositionally biased region" description="Basic and acidic residues" evidence="2">
    <location>
        <begin position="28"/>
        <end position="53"/>
    </location>
</feature>
<gene>
    <name evidence="3" type="ORF">CCR75_001025</name>
</gene>
<feature type="region of interest" description="Disordered" evidence="2">
    <location>
        <begin position="618"/>
        <end position="640"/>
    </location>
</feature>
<dbReference type="EMBL" id="SHOA02000012">
    <property type="protein sequence ID" value="TDH72201.1"/>
    <property type="molecule type" value="Genomic_DNA"/>
</dbReference>
<dbReference type="Proteomes" id="UP000294530">
    <property type="component" value="Unassembled WGS sequence"/>
</dbReference>
<sequence length="658" mass="73774">MRSESSDEELATLHAAALTAPKPVRKLKTTENLDTKASRTHTDHGSAKTRSSDDSIDPEEAQRLKREARKKRKVNVKAQREVEKKQQIQQQLDTERDSKGRAYTLSMAIPGSILDNAQTKELKTYLAGQVARAAVIFQVDEIIVFDDQLAASASTSGVPKKRAHDCHVFMARILQYLETPQYLRRALFPMHSDLSCAGLLNPLDCPHHLRAHEWSVYREGVVTDRPLKEKEGSHVYVGLSREVVVDKRIQPGIRVTVKIDEASKEFKKKMVGTLVSLAEPREQLGVYWGYTTRFAPLLSNVWTDCPFSGGYDLKIGTSERGTLSVDDPGFSLPTFRHALIVFGGVAGLEECVDADETVVVSGEDSSTLFDMWVNTCPEQGSRTIRSEEALLISLAALRPHLFGVNDMLHVLNAAYRAPWFVVYLAAGIGVMVNLMDEACSTALAVCKLYPHFSFAETLGEEISMHTTLVPLVRVRMPTLQFLGVYIALYAAKHWGLLDRGWLLLLDSFSCRWLKHQLFEVLPTYLPFMLSEPDLPELLSEDETQYENCDNIDNMSVFPPVDNDACIKAMAKLVQVKMQYANRTIRRPDDWLVFDPIQNKLVFQKDVISNEIHALNGPSSGYKKSLSQGSVGEKQASPKCDSDVYGRDIVQEVARRRKT</sequence>
<accession>A0A976II28</accession>
<feature type="region of interest" description="Disordered" evidence="2">
    <location>
        <begin position="1"/>
        <end position="97"/>
    </location>
</feature>
<dbReference type="Gene3D" id="3.40.1280.10">
    <property type="match status" value="1"/>
</dbReference>
<dbReference type="InterPro" id="IPR029026">
    <property type="entry name" value="tRNA_m1G_MTases_N"/>
</dbReference>
<dbReference type="PANTHER" id="PTHR12150">
    <property type="entry name" value="CLASS IV SAM-BINDING METHYLTRANSFERASE-RELATED"/>
    <property type="match status" value="1"/>
</dbReference>
<dbReference type="InterPro" id="IPR029028">
    <property type="entry name" value="Alpha/beta_knot_MTases"/>
</dbReference>
<dbReference type="InterPro" id="IPR003750">
    <property type="entry name" value="Put_MeTrfase-C9orf114-like"/>
</dbReference>
<dbReference type="OrthoDB" id="361029at2759"/>
<dbReference type="SUPFAM" id="SSF75217">
    <property type="entry name" value="alpha/beta knot"/>
    <property type="match status" value="1"/>
</dbReference>
<protein>
    <submittedName>
        <fullName evidence="3">Uncharacterized protein</fullName>
    </submittedName>
</protein>
<dbReference type="RefSeq" id="XP_067821700.1">
    <property type="nucleotide sequence ID" value="XM_067959130.1"/>
</dbReference>
<comment type="similarity">
    <text evidence="1">Belongs to the class IV-like SAM-binding methyltransferase superfamily.</text>
</comment>
<dbReference type="GeneID" id="94344801"/>
<dbReference type="Pfam" id="PF02598">
    <property type="entry name" value="Methyltrn_RNA_3"/>
    <property type="match status" value="1"/>
</dbReference>
<keyword evidence="4" id="KW-1185">Reference proteome</keyword>
<evidence type="ECO:0000256" key="2">
    <source>
        <dbReference type="SAM" id="MobiDB-lite"/>
    </source>
</evidence>
<evidence type="ECO:0000313" key="3">
    <source>
        <dbReference type="EMBL" id="TDH72201.1"/>
    </source>
</evidence>
<dbReference type="SUPFAM" id="SSF50249">
    <property type="entry name" value="Nucleic acid-binding proteins"/>
    <property type="match status" value="1"/>
</dbReference>
<dbReference type="InterPro" id="IPR012340">
    <property type="entry name" value="NA-bd_OB-fold"/>
</dbReference>
<dbReference type="AlphaFoldDB" id="A0A976II28"/>
<dbReference type="PANTHER" id="PTHR12150:SF13">
    <property type="entry name" value="METHYLTRANSFERASE C9ORF114-RELATED"/>
    <property type="match status" value="1"/>
</dbReference>
<dbReference type="Gene3D" id="2.40.50.140">
    <property type="entry name" value="Nucleic acid-binding proteins"/>
    <property type="match status" value="1"/>
</dbReference>